<proteinExistence type="predicted"/>
<keyword evidence="4 5" id="KW-0472">Membrane</keyword>
<keyword evidence="7" id="KW-1185">Reference proteome</keyword>
<dbReference type="PANTHER" id="PTHR33514">
    <property type="entry name" value="PROTEIN ABCI12, CHLOROPLASTIC"/>
    <property type="match status" value="1"/>
</dbReference>
<protein>
    <submittedName>
        <fullName evidence="6">Energy-coupling factor transporter transmembrane protein EcfT</fullName>
    </submittedName>
</protein>
<dbReference type="EMBL" id="QFGA01000001">
    <property type="protein sequence ID" value="TEB07821.1"/>
    <property type="molecule type" value="Genomic_DNA"/>
</dbReference>
<evidence type="ECO:0000313" key="6">
    <source>
        <dbReference type="EMBL" id="TEB07821.1"/>
    </source>
</evidence>
<feature type="transmembrane region" description="Helical" evidence="5">
    <location>
        <begin position="239"/>
        <end position="259"/>
    </location>
</feature>
<dbReference type="GO" id="GO:0005886">
    <property type="term" value="C:plasma membrane"/>
    <property type="evidence" value="ECO:0007669"/>
    <property type="project" value="UniProtKB-ARBA"/>
</dbReference>
<accession>A0A4Y7RGB7</accession>
<dbReference type="InterPro" id="IPR003339">
    <property type="entry name" value="ABC/ECF_trnsptr_transmembrane"/>
</dbReference>
<feature type="transmembrane region" description="Helical" evidence="5">
    <location>
        <begin position="20"/>
        <end position="53"/>
    </location>
</feature>
<dbReference type="Pfam" id="PF02361">
    <property type="entry name" value="CbiQ"/>
    <property type="match status" value="1"/>
</dbReference>
<evidence type="ECO:0000256" key="1">
    <source>
        <dbReference type="ARBA" id="ARBA00004141"/>
    </source>
</evidence>
<dbReference type="AlphaFoldDB" id="A0A4Y7RGB7"/>
<sequence>MFDKLYYQEKGLFLQSFHPAAVLAYLLVLLVLSLLYANPLYLLALFFLLALLIKEVDGMEAWEGFLKAGVFLMLMIMLINPLVIRAGSTIIWHGPQAPYLGKLDISMEALYYGAVSGIRLLVIMSIFCLYNLMINPDNILNLFSKVAGQSVLMIVLATRMFPTMVRDLKRIKEVLQFRGVDFDEGSLWKKVKKYSYLYNVMLLSSMEDSMEIAESMQARAFGSGKRSVYSRYMLRSRDILCAGGSFLALFAAIWGLQYGCGQYTFYPEADVLIKGMPTIITLAAVLFYMSVPLILSEGWKNCRCLKSKI</sequence>
<name>A0A4Y7RGB7_9FIRM</name>
<evidence type="ECO:0000256" key="5">
    <source>
        <dbReference type="SAM" id="Phobius"/>
    </source>
</evidence>
<evidence type="ECO:0000313" key="7">
    <source>
        <dbReference type="Proteomes" id="UP000298324"/>
    </source>
</evidence>
<evidence type="ECO:0000256" key="4">
    <source>
        <dbReference type="ARBA" id="ARBA00023136"/>
    </source>
</evidence>
<dbReference type="RefSeq" id="WP_190239612.1">
    <property type="nucleotide sequence ID" value="NZ_QFGA01000001.1"/>
</dbReference>
<feature type="transmembrane region" description="Helical" evidence="5">
    <location>
        <begin position="65"/>
        <end position="88"/>
    </location>
</feature>
<comment type="subcellular location">
    <subcellularLocation>
        <location evidence="1">Membrane</location>
        <topology evidence="1">Multi-pass membrane protein</topology>
    </subcellularLocation>
</comment>
<organism evidence="6 7">
    <name type="scientific">Pelotomaculum schinkii</name>
    <dbReference type="NCBI Taxonomy" id="78350"/>
    <lineage>
        <taxon>Bacteria</taxon>
        <taxon>Bacillati</taxon>
        <taxon>Bacillota</taxon>
        <taxon>Clostridia</taxon>
        <taxon>Eubacteriales</taxon>
        <taxon>Desulfotomaculaceae</taxon>
        <taxon>Pelotomaculum</taxon>
    </lineage>
</organism>
<keyword evidence="2 5" id="KW-0812">Transmembrane</keyword>
<feature type="transmembrane region" description="Helical" evidence="5">
    <location>
        <begin position="109"/>
        <end position="133"/>
    </location>
</feature>
<comment type="caution">
    <text evidence="6">The sequence shown here is derived from an EMBL/GenBank/DDBJ whole genome shotgun (WGS) entry which is preliminary data.</text>
</comment>
<evidence type="ECO:0000256" key="3">
    <source>
        <dbReference type="ARBA" id="ARBA00022989"/>
    </source>
</evidence>
<feature type="transmembrane region" description="Helical" evidence="5">
    <location>
        <begin position="279"/>
        <end position="299"/>
    </location>
</feature>
<dbReference type="PANTHER" id="PTHR33514:SF13">
    <property type="entry name" value="PROTEIN ABCI12, CHLOROPLASTIC"/>
    <property type="match status" value="1"/>
</dbReference>
<keyword evidence="3 5" id="KW-1133">Transmembrane helix</keyword>
<evidence type="ECO:0000256" key="2">
    <source>
        <dbReference type="ARBA" id="ARBA00022692"/>
    </source>
</evidence>
<dbReference type="Proteomes" id="UP000298324">
    <property type="component" value="Unassembled WGS sequence"/>
</dbReference>
<dbReference type="CDD" id="cd16914">
    <property type="entry name" value="EcfT"/>
    <property type="match status" value="1"/>
</dbReference>
<reference evidence="6 7" key="1">
    <citation type="journal article" date="2018" name="Environ. Microbiol.">
        <title>Novel energy conservation strategies and behaviour of Pelotomaculum schinkii driving syntrophic propionate catabolism.</title>
        <authorList>
            <person name="Hidalgo-Ahumada C.A.P."/>
            <person name="Nobu M.K."/>
            <person name="Narihiro T."/>
            <person name="Tamaki H."/>
            <person name="Liu W.T."/>
            <person name="Kamagata Y."/>
            <person name="Stams A.J.M."/>
            <person name="Imachi H."/>
            <person name="Sousa D.Z."/>
        </authorList>
    </citation>
    <scope>NUCLEOTIDE SEQUENCE [LARGE SCALE GENOMIC DNA]</scope>
    <source>
        <strain evidence="6 7">HH</strain>
    </source>
</reference>
<gene>
    <name evidence="6" type="primary">ecfT_2</name>
    <name evidence="6" type="ORF">Psch_01376</name>
</gene>